<feature type="signal peptide" evidence="1">
    <location>
        <begin position="1"/>
        <end position="18"/>
    </location>
</feature>
<dbReference type="SUPFAM" id="SSF159501">
    <property type="entry name" value="EreA/ChaN-like"/>
    <property type="match status" value="1"/>
</dbReference>
<keyword evidence="4" id="KW-1185">Reference proteome</keyword>
<dbReference type="CDD" id="cd14727">
    <property type="entry name" value="ChanN-like"/>
    <property type="match status" value="1"/>
</dbReference>
<evidence type="ECO:0000313" key="4">
    <source>
        <dbReference type="Proteomes" id="UP000198885"/>
    </source>
</evidence>
<keyword evidence="1" id="KW-0732">Signal</keyword>
<dbReference type="InterPro" id="IPR007314">
    <property type="entry name" value="Cofac_haem-bd_dom"/>
</dbReference>
<dbReference type="OrthoDB" id="9795827at2"/>
<dbReference type="Proteomes" id="UP000198885">
    <property type="component" value="Unassembled WGS sequence"/>
</dbReference>
<feature type="chain" id="PRO_5011778050" evidence="1">
    <location>
        <begin position="19"/>
        <end position="264"/>
    </location>
</feature>
<evidence type="ECO:0000256" key="1">
    <source>
        <dbReference type="SAM" id="SignalP"/>
    </source>
</evidence>
<evidence type="ECO:0000259" key="2">
    <source>
        <dbReference type="Pfam" id="PF04187"/>
    </source>
</evidence>
<accession>A0A1H9S8W5</accession>
<sequence length="264" mass="27739">MKALVCAAALGVAGAAQAELIDPEALRFEGADVVIMGERHDNPVHHVNQAAWIARLQPAAVVFEMLTPDLALTAESNSDPAVLGAVLRWEERGWPDFTMYYPVFRAAREAAIFGGGVPTEEARLAVSDGAASVMGPAAEMFGLDLPLSDEEQATREADQATAHCDALPDDVLPGMVEAQRLRDAALARAVIAAMAETGGPVVVVTGNGHARRDRGVPAALEAAGQSLEVLSIGQLEAPAEGAVPYDVWTVTDAPERPDPCEAFR</sequence>
<dbReference type="AlphaFoldDB" id="A0A1H9S8W5"/>
<organism evidence="3 4">
    <name type="scientific">Tranquillimonas rosea</name>
    <dbReference type="NCBI Taxonomy" id="641238"/>
    <lineage>
        <taxon>Bacteria</taxon>
        <taxon>Pseudomonadati</taxon>
        <taxon>Pseudomonadota</taxon>
        <taxon>Alphaproteobacteria</taxon>
        <taxon>Rhodobacterales</taxon>
        <taxon>Roseobacteraceae</taxon>
        <taxon>Tranquillimonas</taxon>
    </lineage>
</organism>
<dbReference type="Gene3D" id="3.40.50.11550">
    <property type="match status" value="1"/>
</dbReference>
<dbReference type="EMBL" id="FOGU01000003">
    <property type="protein sequence ID" value="SER81447.1"/>
    <property type="molecule type" value="Genomic_DNA"/>
</dbReference>
<evidence type="ECO:0000313" key="3">
    <source>
        <dbReference type="EMBL" id="SER81447.1"/>
    </source>
</evidence>
<dbReference type="RefSeq" id="WP_092689839.1">
    <property type="nucleotide sequence ID" value="NZ_FOGU01000003.1"/>
</dbReference>
<gene>
    <name evidence="3" type="ORF">SAMN04490244_10385</name>
</gene>
<protein>
    <submittedName>
        <fullName evidence="3">Uncharacterized iron-regulated protein</fullName>
    </submittedName>
</protein>
<dbReference type="STRING" id="641238.SAMN04490244_10385"/>
<dbReference type="Pfam" id="PF04187">
    <property type="entry name" value="Cofac_haem_bdg"/>
    <property type="match status" value="1"/>
</dbReference>
<name>A0A1H9S8W5_9RHOB</name>
<reference evidence="3 4" key="1">
    <citation type="submission" date="2016-10" db="EMBL/GenBank/DDBJ databases">
        <authorList>
            <person name="de Groot N.N."/>
        </authorList>
    </citation>
    <scope>NUCLEOTIDE SEQUENCE [LARGE SCALE GENOMIC DNA]</scope>
    <source>
        <strain evidence="3 4">DSM 23042</strain>
    </source>
</reference>
<proteinExistence type="predicted"/>
<feature type="domain" description="Haem-binding uptake Tiki superfamily ChaN" evidence="2">
    <location>
        <begin position="28"/>
        <end position="220"/>
    </location>
</feature>